<keyword evidence="1" id="KW-0732">Signal</keyword>
<dbReference type="KEGG" id="tbn:TBH_C2224"/>
<evidence type="ECO:0008006" key="4">
    <source>
        <dbReference type="Google" id="ProtNLM"/>
    </source>
</evidence>
<evidence type="ECO:0000256" key="1">
    <source>
        <dbReference type="SAM" id="SignalP"/>
    </source>
</evidence>
<dbReference type="AlphaFoldDB" id="A0A7U6GK47"/>
<evidence type="ECO:0000313" key="2">
    <source>
        <dbReference type="EMBL" id="BAO45135.1"/>
    </source>
</evidence>
<keyword evidence="3" id="KW-1185">Reference proteome</keyword>
<evidence type="ECO:0000313" key="3">
    <source>
        <dbReference type="Proteomes" id="UP000031631"/>
    </source>
</evidence>
<feature type="signal peptide" evidence="1">
    <location>
        <begin position="1"/>
        <end position="34"/>
    </location>
</feature>
<sequence>MEWSPHIQAALQCRLVVRNMKKLLFLLLLLPALAHSWSTPDPRGYWIVSRDAKTLYGNTEFHANYTISQWSIPEELPGFVDGATENDHLRVDWDKRTKSTTLTLQGASLPCGDELDGFISPLAMVYSEPLSRSKQISLRVDIYREDYFINNLACSITRGGDLLGIVLFNESKKQLLYYQLRFSNIRMNPDLKYWWRNARVQPNGWTSWGYRDQLSTFRQPAPELGEWTSYELNMTRVLKQLIKNKPGMDHSLKNWRIRSMFYGAHIWGDMDISTRWKNVKITIQ</sequence>
<dbReference type="Proteomes" id="UP000031631">
    <property type="component" value="Chromosome"/>
</dbReference>
<feature type="chain" id="PRO_5031036285" description="DUF3047 domain-containing protein" evidence="1">
    <location>
        <begin position="35"/>
        <end position="284"/>
    </location>
</feature>
<organism evidence="2 3">
    <name type="scientific">Thiolapillus brandeum</name>
    <dbReference type="NCBI Taxonomy" id="1076588"/>
    <lineage>
        <taxon>Bacteria</taxon>
        <taxon>Pseudomonadati</taxon>
        <taxon>Pseudomonadota</taxon>
        <taxon>Gammaproteobacteria</taxon>
        <taxon>Chromatiales</taxon>
        <taxon>Sedimenticolaceae</taxon>
        <taxon>Thiolapillus</taxon>
    </lineage>
</organism>
<dbReference type="EMBL" id="AP012273">
    <property type="protein sequence ID" value="BAO45135.1"/>
    <property type="molecule type" value="Genomic_DNA"/>
</dbReference>
<accession>A0A7U6GK47</accession>
<proteinExistence type="predicted"/>
<gene>
    <name evidence="2" type="ORF">TBH_C2224</name>
</gene>
<protein>
    <recommendedName>
        <fullName evidence="4">DUF3047 domain-containing protein</fullName>
    </recommendedName>
</protein>
<reference evidence="2 3" key="1">
    <citation type="journal article" date="2014" name="PLoS ONE">
        <title>Physiological and genomic features of a novel sulfur-oxidizing gammaproteobacterium belonging to a previously uncultivated symbiotic lineage isolated from a hydrothermal vent.</title>
        <authorList>
            <person name="Nunoura T."/>
            <person name="Takaki Y."/>
            <person name="Kazama H."/>
            <person name="Kakuta J."/>
            <person name="Shimamura S."/>
            <person name="Makita H."/>
            <person name="Hirai M."/>
            <person name="Miyazaki M."/>
            <person name="Takai K."/>
        </authorList>
    </citation>
    <scope>NUCLEOTIDE SEQUENCE [LARGE SCALE GENOMIC DNA]</scope>
    <source>
        <strain evidence="2 3">Hiromi1</strain>
    </source>
</reference>
<name>A0A7U6GK47_9GAMM</name>